<evidence type="ECO:0008006" key="3">
    <source>
        <dbReference type="Google" id="ProtNLM"/>
    </source>
</evidence>
<dbReference type="NCBIfam" id="TIGR02579">
    <property type="entry name" value="cas_csx3"/>
    <property type="match status" value="1"/>
</dbReference>
<name>A0A0S1XEL9_THEBA</name>
<gene>
    <name evidence="1" type="ORF">TBCH5v1_2372</name>
</gene>
<dbReference type="STRING" id="55802.TBCH5v1_2372"/>
<dbReference type="GeneID" id="26137586"/>
<dbReference type="AlphaFoldDB" id="A0A0S1XEL9"/>
<protein>
    <recommendedName>
        <fullName evidence="3">CRISPR-associated protein Csx3</fullName>
    </recommendedName>
</protein>
<dbReference type="Proteomes" id="UP000066042">
    <property type="component" value="Chromosome"/>
</dbReference>
<dbReference type="PATRIC" id="fig|55802.8.peg.2352"/>
<reference evidence="1 2" key="1">
    <citation type="journal article" date="2016" name="Genome Announc.">
        <title>Complete genome sequence of the hyperthermophilic and piezophilic archaeon Thermococcus barophilus Ch5, capable of growth at the expense of hydrogenogenesis from carbon monoxide and formate.</title>
        <authorList>
            <person name="Oger P."/>
            <person name="Sokolova T.G."/>
            <person name="Kozhevnikova D.A."/>
            <person name="Taranov E.A."/>
            <person name="Vannier P."/>
            <person name="Lee H.S."/>
            <person name="Kwon K.K."/>
            <person name="Kang S.G."/>
            <person name="Lee J.H."/>
            <person name="Bonch-Osmolovskaya E.A."/>
            <person name="Lebedinsky A.V."/>
        </authorList>
    </citation>
    <scope>NUCLEOTIDE SEQUENCE [LARGE SCALE GENOMIC DNA]</scope>
    <source>
        <strain evidence="2">Ch5</strain>
    </source>
</reference>
<accession>A0A0S1XEL9</accession>
<sequence>MIEFKVKELGGFTVVHFELNGEIRSSILGKLNPPEVKGTKGVVLSGRGPIWLYGFLVHFYHYTRWVATYDPRLGGAVIIASHWPGVQPGDVVELNLEEVLEDV</sequence>
<evidence type="ECO:0000313" key="1">
    <source>
        <dbReference type="EMBL" id="ALM76265.1"/>
    </source>
</evidence>
<proteinExistence type="predicted"/>
<dbReference type="RefSeq" id="WP_056934688.1">
    <property type="nucleotide sequence ID" value="NZ_CP013050.1"/>
</dbReference>
<organism evidence="1 2">
    <name type="scientific">Thermococcus barophilus</name>
    <dbReference type="NCBI Taxonomy" id="55802"/>
    <lineage>
        <taxon>Archaea</taxon>
        <taxon>Methanobacteriati</taxon>
        <taxon>Methanobacteriota</taxon>
        <taxon>Thermococci</taxon>
        <taxon>Thermococcales</taxon>
        <taxon>Thermococcaceae</taxon>
        <taxon>Thermococcus</taxon>
    </lineage>
</organism>
<dbReference type="EMBL" id="CP013050">
    <property type="protein sequence ID" value="ALM76265.1"/>
    <property type="molecule type" value="Genomic_DNA"/>
</dbReference>
<dbReference type="InterPro" id="IPR013409">
    <property type="entry name" value="CRISPR-assoc_prot_Crn3/Csx3"/>
</dbReference>
<evidence type="ECO:0000313" key="2">
    <source>
        <dbReference type="Proteomes" id="UP000066042"/>
    </source>
</evidence>
<dbReference type="Pfam" id="PF09620">
    <property type="entry name" value="Cas_csx3"/>
    <property type="match status" value="1"/>
</dbReference>